<accession>A0A4U5NHI9</accession>
<evidence type="ECO:0000313" key="2">
    <source>
        <dbReference type="EMBL" id="TKR82111.1"/>
    </source>
</evidence>
<dbReference type="AlphaFoldDB" id="A0A4U5NHI9"/>
<feature type="region of interest" description="Disordered" evidence="1">
    <location>
        <begin position="1"/>
        <end position="70"/>
    </location>
</feature>
<evidence type="ECO:0000256" key="1">
    <source>
        <dbReference type="SAM" id="MobiDB-lite"/>
    </source>
</evidence>
<proteinExistence type="predicted"/>
<gene>
    <name evidence="2" type="ORF">L596_015884</name>
</gene>
<dbReference type="EMBL" id="AZBU02000004">
    <property type="protein sequence ID" value="TKR82111.1"/>
    <property type="molecule type" value="Genomic_DNA"/>
</dbReference>
<sequence length="70" mass="7945">MDEAWRVDPGTRRCGSGTRTSTCRISHRKDTTTGSFASPGRPITRNWLRRARTERSASGIRQPASRWGKR</sequence>
<evidence type="ECO:0000313" key="3">
    <source>
        <dbReference type="Proteomes" id="UP000298663"/>
    </source>
</evidence>
<reference evidence="2 3" key="2">
    <citation type="journal article" date="2019" name="G3 (Bethesda)">
        <title>Hybrid Assembly of the Genome of the Entomopathogenic Nematode Steinernema carpocapsae Identifies the X-Chromosome.</title>
        <authorList>
            <person name="Serra L."/>
            <person name="Macchietto M."/>
            <person name="Macias-Munoz A."/>
            <person name="McGill C.J."/>
            <person name="Rodriguez I.M."/>
            <person name="Rodriguez B."/>
            <person name="Murad R."/>
            <person name="Mortazavi A."/>
        </authorList>
    </citation>
    <scope>NUCLEOTIDE SEQUENCE [LARGE SCALE GENOMIC DNA]</scope>
    <source>
        <strain evidence="2 3">ALL</strain>
    </source>
</reference>
<comment type="caution">
    <text evidence="2">The sequence shown here is derived from an EMBL/GenBank/DDBJ whole genome shotgun (WGS) entry which is preliminary data.</text>
</comment>
<keyword evidence="3" id="KW-1185">Reference proteome</keyword>
<protein>
    <submittedName>
        <fullName evidence="2">Uncharacterized protein</fullName>
    </submittedName>
</protein>
<organism evidence="2 3">
    <name type="scientific">Steinernema carpocapsae</name>
    <name type="common">Entomopathogenic nematode</name>
    <dbReference type="NCBI Taxonomy" id="34508"/>
    <lineage>
        <taxon>Eukaryota</taxon>
        <taxon>Metazoa</taxon>
        <taxon>Ecdysozoa</taxon>
        <taxon>Nematoda</taxon>
        <taxon>Chromadorea</taxon>
        <taxon>Rhabditida</taxon>
        <taxon>Tylenchina</taxon>
        <taxon>Panagrolaimomorpha</taxon>
        <taxon>Strongyloidoidea</taxon>
        <taxon>Steinernematidae</taxon>
        <taxon>Steinernema</taxon>
    </lineage>
</organism>
<feature type="compositionally biased region" description="Low complexity" evidence="1">
    <location>
        <begin position="12"/>
        <end position="24"/>
    </location>
</feature>
<name>A0A4U5NHI9_STECR</name>
<dbReference type="Proteomes" id="UP000298663">
    <property type="component" value="Unassembled WGS sequence"/>
</dbReference>
<reference evidence="2 3" key="1">
    <citation type="journal article" date="2015" name="Genome Biol.">
        <title>Comparative genomics of Steinernema reveals deeply conserved gene regulatory networks.</title>
        <authorList>
            <person name="Dillman A.R."/>
            <person name="Macchietto M."/>
            <person name="Porter C.F."/>
            <person name="Rogers A."/>
            <person name="Williams B."/>
            <person name="Antoshechkin I."/>
            <person name="Lee M.M."/>
            <person name="Goodwin Z."/>
            <person name="Lu X."/>
            <person name="Lewis E.E."/>
            <person name="Goodrich-Blair H."/>
            <person name="Stock S.P."/>
            <person name="Adams B.J."/>
            <person name="Sternberg P.W."/>
            <person name="Mortazavi A."/>
        </authorList>
    </citation>
    <scope>NUCLEOTIDE SEQUENCE [LARGE SCALE GENOMIC DNA]</scope>
    <source>
        <strain evidence="2 3">ALL</strain>
    </source>
</reference>
<feature type="compositionally biased region" description="Basic and acidic residues" evidence="1">
    <location>
        <begin position="1"/>
        <end position="11"/>
    </location>
</feature>